<dbReference type="VEuPathDB" id="TriTrypDB:TcYC6_0052420"/>
<dbReference type="Proteomes" id="UP000246121">
    <property type="component" value="Unassembled WGS sequence"/>
</dbReference>
<dbReference type="VEuPathDB" id="TriTrypDB:Tc_MARK_2869"/>
<dbReference type="EMBL" id="PRFA01000148">
    <property type="protein sequence ID" value="PWU85694.1"/>
    <property type="molecule type" value="Genomic_DNA"/>
</dbReference>
<dbReference type="VEuPathDB" id="TriTrypDB:TcCLB.511715.70"/>
<dbReference type="VEuPathDB" id="TriTrypDB:TcG_00174"/>
<dbReference type="VEuPathDB" id="TriTrypDB:C4B63_148g31"/>
<dbReference type="VEuPathDB" id="TriTrypDB:TcBrA4_0103490"/>
<protein>
    <submittedName>
        <fullName evidence="1">Uncharacterized protein</fullName>
    </submittedName>
</protein>
<dbReference type="VEuPathDB" id="TriTrypDB:TCSYLVIO_004124"/>
<name>A0A2V2UNQ2_TRYCR</name>
<dbReference type="VEuPathDB" id="TriTrypDB:TcCLB.508445.70"/>
<dbReference type="AlphaFoldDB" id="A0A2V2UNQ2"/>
<gene>
    <name evidence="1" type="ORF">C4B63_148g31</name>
</gene>
<comment type="caution">
    <text evidence="1">The sequence shown here is derived from an EMBL/GenBank/DDBJ whole genome shotgun (WGS) entry which is preliminary data.</text>
</comment>
<proteinExistence type="predicted"/>
<dbReference type="VEuPathDB" id="TriTrypDB:ECC02_003668"/>
<sequence>MEGPSKFSLVNGCHCADAGNALSLDRSFDFATSEEIVPIPVHEVELRQAIHRRHGNVPHDVSLHEFVAMLGIKWEDTINPNTKSSCLEHDASIREYYGDSDDEAYRIFQEKMEHFIMRDAWLKGNHFIEKNILEDYVRLKRFENDAIELLHSNDEDSIMALEARMYSEVQSEAHMESLRKYRDGHSSRRLTKRLTFELCRMNFDESWRLNAGCDRAGALANSPPHRQWRGKSYKENYMRMYKEAEPLQEPQ</sequence>
<dbReference type="VEuPathDB" id="TriTrypDB:TCDM_05090"/>
<accession>A0A2V2UNQ2</accession>
<evidence type="ECO:0000313" key="1">
    <source>
        <dbReference type="EMBL" id="PWU85694.1"/>
    </source>
</evidence>
<dbReference type="VEuPathDB" id="TriTrypDB:TcCL_ESM01805"/>
<evidence type="ECO:0000313" key="2">
    <source>
        <dbReference type="Proteomes" id="UP000246121"/>
    </source>
</evidence>
<reference evidence="1 2" key="1">
    <citation type="journal article" date="2018" name="Microb. Genom.">
        <title>Expanding an expanded genome: long-read sequencing of Trypanosoma cruzi.</title>
        <authorList>
            <person name="Berna L."/>
            <person name="Rodriguez M."/>
            <person name="Chiribao M.L."/>
            <person name="Parodi-Talice A."/>
            <person name="Pita S."/>
            <person name="Rijo G."/>
            <person name="Alvarez-Valin F."/>
            <person name="Robello C."/>
        </authorList>
    </citation>
    <scope>NUCLEOTIDE SEQUENCE [LARGE SCALE GENOMIC DNA]</scope>
    <source>
        <strain evidence="1 2">Dm28c</strain>
    </source>
</reference>
<organism evidence="1 2">
    <name type="scientific">Trypanosoma cruzi</name>
    <dbReference type="NCBI Taxonomy" id="5693"/>
    <lineage>
        <taxon>Eukaryota</taxon>
        <taxon>Discoba</taxon>
        <taxon>Euglenozoa</taxon>
        <taxon>Kinetoplastea</taxon>
        <taxon>Metakinetoplastina</taxon>
        <taxon>Trypanosomatida</taxon>
        <taxon>Trypanosomatidae</taxon>
        <taxon>Trypanosoma</taxon>
        <taxon>Schizotrypanum</taxon>
    </lineage>
</organism>
<dbReference type="VEuPathDB" id="TriTrypDB:C3747_55g20"/>
<dbReference type="VEuPathDB" id="TriTrypDB:BCY84_18314"/>